<reference evidence="2 3" key="1">
    <citation type="submission" date="2018-11" db="EMBL/GenBank/DDBJ databases">
        <title>Sequencing the genomes of 1000 actinobacteria strains.</title>
        <authorList>
            <person name="Klenk H.-P."/>
        </authorList>
    </citation>
    <scope>NUCLEOTIDE SEQUENCE [LARGE SCALE GENOMIC DNA]</scope>
    <source>
        <strain evidence="2 3">DSM 12652</strain>
    </source>
</reference>
<dbReference type="SUPFAM" id="SSF56219">
    <property type="entry name" value="DNase I-like"/>
    <property type="match status" value="1"/>
</dbReference>
<keyword evidence="3" id="KW-1185">Reference proteome</keyword>
<name>A0A3N2CUB3_9ACTN</name>
<protein>
    <submittedName>
        <fullName evidence="2">Peptidase M23-like protein</fullName>
    </submittedName>
</protein>
<dbReference type="InterPro" id="IPR050570">
    <property type="entry name" value="Cell_wall_metabolism_enzyme"/>
</dbReference>
<dbReference type="InterPro" id="IPR036691">
    <property type="entry name" value="Endo/exonu/phosph_ase_sf"/>
</dbReference>
<organism evidence="2 3">
    <name type="scientific">Nocardioides aurantiacus</name>
    <dbReference type="NCBI Taxonomy" id="86796"/>
    <lineage>
        <taxon>Bacteria</taxon>
        <taxon>Bacillati</taxon>
        <taxon>Actinomycetota</taxon>
        <taxon>Actinomycetes</taxon>
        <taxon>Propionibacteriales</taxon>
        <taxon>Nocardioidaceae</taxon>
        <taxon>Nocardioides</taxon>
    </lineage>
</organism>
<accession>A0A3N2CUB3</accession>
<dbReference type="AlphaFoldDB" id="A0A3N2CUB3"/>
<dbReference type="RefSeq" id="WP_211332499.1">
    <property type="nucleotide sequence ID" value="NZ_RKHO01000001.1"/>
</dbReference>
<proteinExistence type="predicted"/>
<evidence type="ECO:0000313" key="2">
    <source>
        <dbReference type="EMBL" id="ROR91120.1"/>
    </source>
</evidence>
<comment type="caution">
    <text evidence="2">The sequence shown here is derived from an EMBL/GenBank/DDBJ whole genome shotgun (WGS) entry which is preliminary data.</text>
</comment>
<dbReference type="EMBL" id="RKHO01000001">
    <property type="protein sequence ID" value="ROR91120.1"/>
    <property type="molecule type" value="Genomic_DNA"/>
</dbReference>
<dbReference type="Proteomes" id="UP000281738">
    <property type="component" value="Unassembled WGS sequence"/>
</dbReference>
<sequence>MRRTAVLWAPALALFLLGPALMLGLGITLAGMTDRCRTNAKIALGQSAVVTQAGRAALPPGSLGLTTTQWQRASIVVAVGQAMRVPPRGIVVALAVARQESGFKNYANDGRGGDLAPDQLGLARSLRLPHDAVGTDHGSVGVFQQQWPWWGSLTELMTPATAARKFYRALLQLRGWRDLPLTVAAQRVQRSAYPDAYADDADTAGRILEQIGGSSELAAAAYDTDCADDAAAAVSGGPVGWPVPARVVGSDRRNWGGRGSHWSSWHTGTDFSVACGTPVLAAHAGTARIDRTQPWAGPQLLRISTGPGRLTTWYAHMRVVDVADGQRVTVGQRVGEVGQEGNATGCHLHFEVHTKGGSIYGPDNTNPTTWLKQDVGRHLPGQSPGRAGAQLSLMQYNVKNRQAAVDRALLARPTLLGLNETHRLARSWRTRGTVPAGYTLVNAGTGSPGRRQNSLLVAPGVRVLATEVVPLSAAVPGDKFGHDRWALVVQLDVPRIGRHVHIQTHLNAGVRHLRVGAPRSREYAASVQNLGRLLDRYRAAPTLTLAGDMNLNRHSDRPFAWAPLLAQHGLKVRSVGVDLVATRGLAEVGSNRIARGLSDHPALGVVLSPRD</sequence>
<feature type="domain" description="M23ase beta-sheet core" evidence="1">
    <location>
        <begin position="266"/>
        <end position="358"/>
    </location>
</feature>
<dbReference type="CDD" id="cd12797">
    <property type="entry name" value="M23_peptidase"/>
    <property type="match status" value="1"/>
</dbReference>
<dbReference type="PANTHER" id="PTHR21666:SF270">
    <property type="entry name" value="MUREIN HYDROLASE ACTIVATOR ENVC"/>
    <property type="match status" value="1"/>
</dbReference>
<dbReference type="Gene3D" id="3.60.10.10">
    <property type="entry name" value="Endonuclease/exonuclease/phosphatase"/>
    <property type="match status" value="1"/>
</dbReference>
<evidence type="ECO:0000313" key="3">
    <source>
        <dbReference type="Proteomes" id="UP000281738"/>
    </source>
</evidence>
<dbReference type="SUPFAM" id="SSF51261">
    <property type="entry name" value="Duplicated hybrid motif"/>
    <property type="match status" value="1"/>
</dbReference>
<evidence type="ECO:0000259" key="1">
    <source>
        <dbReference type="Pfam" id="PF01551"/>
    </source>
</evidence>
<dbReference type="InterPro" id="IPR011055">
    <property type="entry name" value="Dup_hybrid_motif"/>
</dbReference>
<dbReference type="PANTHER" id="PTHR21666">
    <property type="entry name" value="PEPTIDASE-RELATED"/>
    <property type="match status" value="1"/>
</dbReference>
<dbReference type="InterPro" id="IPR016047">
    <property type="entry name" value="M23ase_b-sheet_dom"/>
</dbReference>
<dbReference type="Gene3D" id="2.70.70.10">
    <property type="entry name" value="Glucose Permease (Domain IIA)"/>
    <property type="match status" value="1"/>
</dbReference>
<gene>
    <name evidence="2" type="ORF">EDD33_1981</name>
</gene>
<dbReference type="Pfam" id="PF01551">
    <property type="entry name" value="Peptidase_M23"/>
    <property type="match status" value="1"/>
</dbReference>
<dbReference type="GO" id="GO:0004222">
    <property type="term" value="F:metalloendopeptidase activity"/>
    <property type="evidence" value="ECO:0007669"/>
    <property type="project" value="TreeGrafter"/>
</dbReference>